<dbReference type="SUPFAM" id="SSF110942">
    <property type="entry name" value="HSP90 C-terminal domain"/>
    <property type="match status" value="1"/>
</dbReference>
<dbReference type="PANTHER" id="PTHR11528">
    <property type="entry name" value="HEAT SHOCK PROTEIN 90 FAMILY MEMBER"/>
    <property type="match status" value="1"/>
</dbReference>
<comment type="similarity">
    <text evidence="2 10">Belongs to the heat shock protein 90 family.</text>
</comment>
<evidence type="ECO:0000259" key="12">
    <source>
        <dbReference type="SMART" id="SM00387"/>
    </source>
</evidence>
<feature type="binding site" evidence="11">
    <location>
        <begin position="124"/>
        <end position="129"/>
    </location>
    <ligand>
        <name>ATP</name>
        <dbReference type="ChEBI" id="CHEBI:30616"/>
    </ligand>
</feature>
<dbReference type="Proteomes" id="UP000381260">
    <property type="component" value="Chromosome"/>
</dbReference>
<dbReference type="GO" id="GO:0005737">
    <property type="term" value="C:cytoplasm"/>
    <property type="evidence" value="ECO:0007669"/>
    <property type="project" value="UniProtKB-SubCell"/>
</dbReference>
<gene>
    <name evidence="10 13" type="primary">htpG</name>
    <name evidence="13" type="ORF">GHV41_05010</name>
</gene>
<dbReference type="InterPro" id="IPR003594">
    <property type="entry name" value="HATPase_dom"/>
</dbReference>
<feature type="binding site" evidence="11">
    <location>
        <position position="36"/>
    </location>
    <ligand>
        <name>ATP</name>
        <dbReference type="ChEBI" id="CHEBI:30616"/>
    </ligand>
</feature>
<feature type="binding site" evidence="11">
    <location>
        <position position="95"/>
    </location>
    <ligand>
        <name>ATP</name>
        <dbReference type="ChEBI" id="CHEBI:30616"/>
    </ligand>
</feature>
<evidence type="ECO:0000256" key="9">
    <source>
        <dbReference type="ARBA" id="ARBA00070675"/>
    </source>
</evidence>
<evidence type="ECO:0000256" key="1">
    <source>
        <dbReference type="ARBA" id="ARBA00004496"/>
    </source>
</evidence>
<evidence type="ECO:0000256" key="11">
    <source>
        <dbReference type="PIRSR" id="PIRSR002583-1"/>
    </source>
</evidence>
<feature type="binding site" evidence="11">
    <location>
        <position position="336"/>
    </location>
    <ligand>
        <name>ATP</name>
        <dbReference type="ChEBI" id="CHEBI:30616"/>
    </ligand>
</feature>
<dbReference type="PRINTS" id="PR00775">
    <property type="entry name" value="HEATSHOCK90"/>
</dbReference>
<protein>
    <recommendedName>
        <fullName evidence="9 10">Chaperone protein HtpG</fullName>
    </recommendedName>
    <alternativeName>
        <fullName evidence="10">Heat shock protein HtpG</fullName>
    </alternativeName>
    <alternativeName>
        <fullName evidence="10">High temperature protein G</fullName>
    </alternativeName>
</protein>
<feature type="domain" description="Histidine kinase/HSP90-like ATPase" evidence="12">
    <location>
        <begin position="29"/>
        <end position="186"/>
    </location>
</feature>
<evidence type="ECO:0000256" key="10">
    <source>
        <dbReference type="HAMAP-Rule" id="MF_00505"/>
    </source>
</evidence>
<organism evidence="13 14">
    <name type="scientific">Serratia proteamaculans</name>
    <dbReference type="NCBI Taxonomy" id="28151"/>
    <lineage>
        <taxon>Bacteria</taxon>
        <taxon>Pseudomonadati</taxon>
        <taxon>Pseudomonadota</taxon>
        <taxon>Gammaproteobacteria</taxon>
        <taxon>Enterobacterales</taxon>
        <taxon>Yersiniaceae</taxon>
        <taxon>Serratia</taxon>
    </lineage>
</organism>
<evidence type="ECO:0000256" key="8">
    <source>
        <dbReference type="ARBA" id="ARBA00058590"/>
    </source>
</evidence>
<dbReference type="CDD" id="cd16927">
    <property type="entry name" value="HATPase_Hsp90-like"/>
    <property type="match status" value="1"/>
</dbReference>
<dbReference type="FunFam" id="3.30.230.80:FF:000002">
    <property type="entry name" value="Molecular chaperone HtpG"/>
    <property type="match status" value="1"/>
</dbReference>
<dbReference type="InterPro" id="IPR037196">
    <property type="entry name" value="HSP90_C"/>
</dbReference>
<dbReference type="InterPro" id="IPR036890">
    <property type="entry name" value="HATPase_C_sf"/>
</dbReference>
<dbReference type="Gene3D" id="3.30.565.10">
    <property type="entry name" value="Histidine kinase-like ATPase, C-terminal domain"/>
    <property type="match status" value="1"/>
</dbReference>
<dbReference type="AlphaFoldDB" id="A0A5Q2V780"/>
<dbReference type="PROSITE" id="PS00298">
    <property type="entry name" value="HSP90"/>
    <property type="match status" value="1"/>
</dbReference>
<dbReference type="InterPro" id="IPR001404">
    <property type="entry name" value="Hsp90_fam"/>
</dbReference>
<dbReference type="InterPro" id="IPR020575">
    <property type="entry name" value="Hsp90_N"/>
</dbReference>
<dbReference type="HAMAP" id="MF_00505">
    <property type="entry name" value="HSP90"/>
    <property type="match status" value="1"/>
</dbReference>
<comment type="function">
    <text evidence="8 10">Molecular chaperone. Has ATPase activity.</text>
</comment>
<reference evidence="13 14" key="1">
    <citation type="submission" date="2019-11" db="EMBL/GenBank/DDBJ databases">
        <title>The Phosphoenolpyruvate Phosphotransferase System Regulates Serratia proteamaculans 336X Biofilm Formation and Wheat Roots colonization.</title>
        <authorList>
            <person name="Liu F."/>
        </authorList>
    </citation>
    <scope>NUCLEOTIDE SEQUENCE [LARGE SCALE GENOMIC DNA]</scope>
    <source>
        <strain evidence="13 14">336X</strain>
    </source>
</reference>
<dbReference type="GO" id="GO:0005524">
    <property type="term" value="F:ATP binding"/>
    <property type="evidence" value="ECO:0007669"/>
    <property type="project" value="UniProtKB-UniRule"/>
</dbReference>
<evidence type="ECO:0000256" key="2">
    <source>
        <dbReference type="ARBA" id="ARBA00008239"/>
    </source>
</evidence>
<feature type="binding site" evidence="11">
    <location>
        <position position="82"/>
    </location>
    <ligand>
        <name>ATP</name>
        <dbReference type="ChEBI" id="CHEBI:30616"/>
    </ligand>
</feature>
<evidence type="ECO:0000313" key="13">
    <source>
        <dbReference type="EMBL" id="QGH60238.1"/>
    </source>
</evidence>
<dbReference type="GO" id="GO:0016887">
    <property type="term" value="F:ATP hydrolysis activity"/>
    <property type="evidence" value="ECO:0007669"/>
    <property type="project" value="InterPro"/>
</dbReference>
<keyword evidence="5 10" id="KW-0067">ATP-binding</keyword>
<comment type="subunit">
    <text evidence="10">Homodimer.</text>
</comment>
<dbReference type="FunFam" id="1.20.120.790:FF:000002">
    <property type="entry name" value="Molecular chaperone HtpG"/>
    <property type="match status" value="1"/>
</dbReference>
<comment type="caution">
    <text evidence="10">Lacks conserved residue(s) required for the propagation of feature annotation.</text>
</comment>
<accession>A0A5Q2V780</accession>
<keyword evidence="6 10" id="KW-0346">Stress response</keyword>
<feature type="binding site" evidence="11">
    <location>
        <position position="101"/>
    </location>
    <ligand>
        <name>ATP</name>
        <dbReference type="ChEBI" id="CHEBI:30616"/>
    </ligand>
</feature>
<proteinExistence type="inferred from homology"/>
<evidence type="ECO:0000256" key="5">
    <source>
        <dbReference type="ARBA" id="ARBA00022840"/>
    </source>
</evidence>
<evidence type="ECO:0000313" key="14">
    <source>
        <dbReference type="Proteomes" id="UP000381260"/>
    </source>
</evidence>
<feature type="binding site" evidence="11">
    <location>
        <position position="176"/>
    </location>
    <ligand>
        <name>ATP</name>
        <dbReference type="ChEBI" id="CHEBI:30616"/>
    </ligand>
</feature>
<evidence type="ECO:0000256" key="3">
    <source>
        <dbReference type="ARBA" id="ARBA00022490"/>
    </source>
</evidence>
<dbReference type="SMART" id="SM00387">
    <property type="entry name" value="HATPase_c"/>
    <property type="match status" value="1"/>
</dbReference>
<dbReference type="EMBL" id="CP045913">
    <property type="protein sequence ID" value="QGH60238.1"/>
    <property type="molecule type" value="Genomic_DNA"/>
</dbReference>
<dbReference type="SUPFAM" id="SSF55874">
    <property type="entry name" value="ATPase domain of HSP90 chaperone/DNA topoisomerase II/histidine kinase"/>
    <property type="match status" value="1"/>
</dbReference>
<dbReference type="Gene3D" id="3.40.50.11260">
    <property type="match status" value="1"/>
</dbReference>
<dbReference type="SUPFAM" id="SSF54211">
    <property type="entry name" value="Ribosomal protein S5 domain 2-like"/>
    <property type="match status" value="1"/>
</dbReference>
<evidence type="ECO:0000256" key="7">
    <source>
        <dbReference type="ARBA" id="ARBA00023186"/>
    </source>
</evidence>
<dbReference type="NCBIfam" id="NF003555">
    <property type="entry name" value="PRK05218.1"/>
    <property type="match status" value="1"/>
</dbReference>
<dbReference type="InterPro" id="IPR020568">
    <property type="entry name" value="Ribosomal_Su5_D2-typ_SF"/>
</dbReference>
<dbReference type="Pfam" id="PF13589">
    <property type="entry name" value="HATPase_c_3"/>
    <property type="match status" value="1"/>
</dbReference>
<dbReference type="Pfam" id="PF00183">
    <property type="entry name" value="HSP90"/>
    <property type="match status" value="1"/>
</dbReference>
<comment type="subcellular location">
    <subcellularLocation>
        <location evidence="1 10">Cytoplasm</location>
    </subcellularLocation>
</comment>
<dbReference type="GO" id="GO:0051082">
    <property type="term" value="F:unfolded protein binding"/>
    <property type="evidence" value="ECO:0007669"/>
    <property type="project" value="UniProtKB-UniRule"/>
</dbReference>
<dbReference type="PIRSF" id="PIRSF002583">
    <property type="entry name" value="Hsp90"/>
    <property type="match status" value="1"/>
</dbReference>
<sequence>MSMKGQETRGFQSEVKQLLHLMIHSLYSNKEIFLRELISNASDAADKLRFRALSASELYEGDGELRVRLSFDKDQRTLTIADNGIGMSREEVIENLGTIAKSGTKAFLESIGSDQAKDSQLIGQFGVGFYSAFIVADKVTVRTRAAGAAADQGVFWESVGEGDYTIADVSKEDRGTEITLHLREGEDEYLDAWRLRSVIGKYSDHIALPVEIETKNEEDGTVTWEKINKAQALWTRSKADVTDEEYKEFYKHIAHDFTDPLSWSHNRVEGKQEYTSLLYIPAQAPWDMWNRDHKHGLKLYVQRVFIMDDAEQFMPNYLRFVRGLIDSNDLPLNVSREILQDSRVTQNLRGALTKRVLQMLEKLAKDDAEGYQKFWQQFGLVLKEGPAEDANNKETIAKLLRFASTQSDSSAQTVSLEEYVGRMAEGQEKIYYITADSYAAAKSSPHLELFRKKGIEVLLLSDRIDEWMMSYLTEFDGKPFQSVSKADDALDKLADETEEQKAAEKQLEPFVDRVKTLLGDRVKDVRLTHRLTDTPAIVITDADEMSTQMAKLFAAAGQEAPAVKYIFELNPEHALVKRASDVGDNEQFAEWIDLLLDQALLAERGTLEDPNQFIRRMNKLLSA</sequence>
<feature type="binding site" evidence="11">
    <location>
        <position position="87"/>
    </location>
    <ligand>
        <name>ATP</name>
        <dbReference type="ChEBI" id="CHEBI:30616"/>
    </ligand>
</feature>
<feature type="binding site" evidence="11">
    <location>
        <position position="40"/>
    </location>
    <ligand>
        <name>ATP</name>
        <dbReference type="ChEBI" id="CHEBI:30616"/>
    </ligand>
</feature>
<dbReference type="FunFam" id="3.40.50.11260:FF:000002">
    <property type="entry name" value="Molecular chaperone HtpG"/>
    <property type="match status" value="1"/>
</dbReference>
<feature type="binding site" evidence="11">
    <location>
        <begin position="102"/>
        <end position="103"/>
    </location>
    <ligand>
        <name>ATP</name>
        <dbReference type="ChEBI" id="CHEBI:30616"/>
    </ligand>
</feature>
<keyword evidence="7 10" id="KW-0143">Chaperone</keyword>
<keyword evidence="3 10" id="KW-0963">Cytoplasm</keyword>
<dbReference type="InterPro" id="IPR019805">
    <property type="entry name" value="Heat_shock_protein_90_CS"/>
</dbReference>
<feature type="region of interest" description="A; substrate-binding" evidence="10">
    <location>
        <begin position="1"/>
        <end position="336"/>
    </location>
</feature>
<dbReference type="Gene3D" id="1.20.120.790">
    <property type="entry name" value="Heat shock protein 90, C-terminal domain"/>
    <property type="match status" value="1"/>
</dbReference>
<dbReference type="GO" id="GO:0140662">
    <property type="term" value="F:ATP-dependent protein folding chaperone"/>
    <property type="evidence" value="ECO:0007669"/>
    <property type="project" value="InterPro"/>
</dbReference>
<keyword evidence="4 10" id="KW-0547">Nucleotide-binding</keyword>
<dbReference type="FunFam" id="3.30.565.10:FF:000009">
    <property type="entry name" value="Molecular chaperone HtpG"/>
    <property type="match status" value="1"/>
</dbReference>
<name>A0A5Q2V780_SERPR</name>
<feature type="region of interest" description="C" evidence="10">
    <location>
        <begin position="552"/>
        <end position="623"/>
    </location>
</feature>
<evidence type="ECO:0000256" key="6">
    <source>
        <dbReference type="ARBA" id="ARBA00023016"/>
    </source>
</evidence>
<dbReference type="Gene3D" id="3.30.230.80">
    <property type="match status" value="1"/>
</dbReference>
<evidence type="ECO:0000256" key="4">
    <source>
        <dbReference type="ARBA" id="ARBA00022741"/>
    </source>
</evidence>